<organism evidence="1 2">
    <name type="scientific">Kangiella koreensis (strain DSM 16069 / JCM 12317 / KCTC 12182 / SW-125)</name>
    <dbReference type="NCBI Taxonomy" id="523791"/>
    <lineage>
        <taxon>Bacteria</taxon>
        <taxon>Pseudomonadati</taxon>
        <taxon>Pseudomonadota</taxon>
        <taxon>Gammaproteobacteria</taxon>
        <taxon>Kangiellales</taxon>
        <taxon>Kangiellaceae</taxon>
        <taxon>Kangiella</taxon>
    </lineage>
</organism>
<proteinExistence type="predicted"/>
<name>C7R648_KANKD</name>
<dbReference type="AlphaFoldDB" id="C7R648"/>
<dbReference type="KEGG" id="kko:Kkor_0057"/>
<dbReference type="InterPro" id="IPR024524">
    <property type="entry name" value="DUF3800"/>
</dbReference>
<evidence type="ECO:0000313" key="2">
    <source>
        <dbReference type="Proteomes" id="UP000001231"/>
    </source>
</evidence>
<dbReference type="Pfam" id="PF12686">
    <property type="entry name" value="DUF3800"/>
    <property type="match status" value="1"/>
</dbReference>
<protein>
    <submittedName>
        <fullName evidence="1">Uncharacterized protein</fullName>
    </submittedName>
</protein>
<sequence length="375" mass="43550">MIDISEIRAQIKLLNPEINFDGAYTFYYDETNNIRKFRIKETGFNSAFTNNFVLGGLVFEGVSPDVQPLKDSLRLQSTAKEVKFNHIARGSFIDCLKSQNLNLFLKYLVSNNLYIHYSSINILYWSLVDIVDSAIVNSEISQKISAQFINVLKNDLYKLARLEINSMVSLFRKYEYPNIKQNRVLSFIEEMSELFFPYINEPEFHIGLESLRQILQECRRKGSLPFVMGEEDFILINDFSQFYMRPIYTFINSTHIFDKENSIEELLEKQIIMDGPRQINNYSFADSKSEQLIQLSDVVVGILGKLGSYCNTNDKEKIYSDMHSLNSLQEENIDLLLNLIAESRDRNMGFLHAIDCYEEMSKMDIIIECRQGICA</sequence>
<dbReference type="eggNOG" id="ENOG502ZMFW">
    <property type="taxonomic scope" value="Bacteria"/>
</dbReference>
<reference evidence="1 2" key="1">
    <citation type="journal article" date="2009" name="Stand. Genomic Sci.">
        <title>Complete genome sequence of Kangiella koreensis type strain (SW-125).</title>
        <authorList>
            <person name="Han C."/>
            <person name="Sikorski J."/>
            <person name="Lapidus A."/>
            <person name="Nolan M."/>
            <person name="Glavina Del Rio T."/>
            <person name="Tice H."/>
            <person name="Cheng J.F."/>
            <person name="Lucas S."/>
            <person name="Chen F."/>
            <person name="Copeland A."/>
            <person name="Ivanova N."/>
            <person name="Mavromatis K."/>
            <person name="Ovchinnikova G."/>
            <person name="Pati A."/>
            <person name="Bruce D."/>
            <person name="Goodwin L."/>
            <person name="Pitluck S."/>
            <person name="Chen A."/>
            <person name="Palaniappan K."/>
            <person name="Land M."/>
            <person name="Hauser L."/>
            <person name="Chang Y.J."/>
            <person name="Jeffries C.D."/>
            <person name="Chain P."/>
            <person name="Saunders E."/>
            <person name="Brettin T."/>
            <person name="Goker M."/>
            <person name="Tindall B.J."/>
            <person name="Bristow J."/>
            <person name="Eisen J.A."/>
            <person name="Markowitz V."/>
            <person name="Hugenholtz P."/>
            <person name="Kyrpides N.C."/>
            <person name="Klenk H.P."/>
            <person name="Detter J.C."/>
        </authorList>
    </citation>
    <scope>NUCLEOTIDE SEQUENCE [LARGE SCALE GENOMIC DNA]</scope>
    <source>
        <strain evidence="2">DSM 16069 / KCTC 12182 / SW-125</strain>
    </source>
</reference>
<dbReference type="Proteomes" id="UP000001231">
    <property type="component" value="Chromosome"/>
</dbReference>
<dbReference type="EMBL" id="CP001707">
    <property type="protein sequence ID" value="ACV25479.1"/>
    <property type="molecule type" value="Genomic_DNA"/>
</dbReference>
<dbReference type="HOGENOM" id="CLU_041255_0_0_6"/>
<evidence type="ECO:0000313" key="1">
    <source>
        <dbReference type="EMBL" id="ACV25479.1"/>
    </source>
</evidence>
<gene>
    <name evidence="1" type="ordered locus">Kkor_0057</name>
</gene>
<dbReference type="OrthoDB" id="7541663at2"/>
<dbReference type="STRING" id="523791.Kkor_0057"/>
<keyword evidence="2" id="KW-1185">Reference proteome</keyword>
<dbReference type="InParanoid" id="C7R648"/>
<dbReference type="RefSeq" id="WP_012799994.1">
    <property type="nucleotide sequence ID" value="NC_013166.1"/>
</dbReference>
<accession>C7R648</accession>